<dbReference type="EMBL" id="KV425882">
    <property type="protein sequence ID" value="KZW03938.1"/>
    <property type="molecule type" value="Genomic_DNA"/>
</dbReference>
<protein>
    <submittedName>
        <fullName evidence="2">Uncharacterized protein</fullName>
    </submittedName>
</protein>
<sequence length="75" mass="8010">MAVVPEAGVTAGAESMQLDGSAKDKAVSTHGPRNSGRELWRKSKGLAPRKKKGTKVNKQGIIASTKRAGRPSRRR</sequence>
<feature type="region of interest" description="Disordered" evidence="1">
    <location>
        <begin position="1"/>
        <end position="75"/>
    </location>
</feature>
<organism evidence="2 3">
    <name type="scientific">Exidia glandulosa HHB12029</name>
    <dbReference type="NCBI Taxonomy" id="1314781"/>
    <lineage>
        <taxon>Eukaryota</taxon>
        <taxon>Fungi</taxon>
        <taxon>Dikarya</taxon>
        <taxon>Basidiomycota</taxon>
        <taxon>Agaricomycotina</taxon>
        <taxon>Agaricomycetes</taxon>
        <taxon>Auriculariales</taxon>
        <taxon>Exidiaceae</taxon>
        <taxon>Exidia</taxon>
    </lineage>
</organism>
<dbReference type="AlphaFoldDB" id="A0A165QQK5"/>
<reference evidence="2 3" key="1">
    <citation type="journal article" date="2016" name="Mol. Biol. Evol.">
        <title>Comparative Genomics of Early-Diverging Mushroom-Forming Fungi Provides Insights into the Origins of Lignocellulose Decay Capabilities.</title>
        <authorList>
            <person name="Nagy L.G."/>
            <person name="Riley R."/>
            <person name="Tritt A."/>
            <person name="Adam C."/>
            <person name="Daum C."/>
            <person name="Floudas D."/>
            <person name="Sun H."/>
            <person name="Yadav J.S."/>
            <person name="Pangilinan J."/>
            <person name="Larsson K.H."/>
            <person name="Matsuura K."/>
            <person name="Barry K."/>
            <person name="Labutti K."/>
            <person name="Kuo R."/>
            <person name="Ohm R.A."/>
            <person name="Bhattacharya S.S."/>
            <person name="Shirouzu T."/>
            <person name="Yoshinaga Y."/>
            <person name="Martin F.M."/>
            <person name="Grigoriev I.V."/>
            <person name="Hibbett D.S."/>
        </authorList>
    </citation>
    <scope>NUCLEOTIDE SEQUENCE [LARGE SCALE GENOMIC DNA]</scope>
    <source>
        <strain evidence="2 3">HHB12029</strain>
    </source>
</reference>
<dbReference type="InParanoid" id="A0A165QQK5"/>
<dbReference type="OrthoDB" id="4087970at2759"/>
<name>A0A165QQK5_EXIGL</name>
<feature type="compositionally biased region" description="Basic residues" evidence="1">
    <location>
        <begin position="42"/>
        <end position="55"/>
    </location>
</feature>
<evidence type="ECO:0000313" key="2">
    <source>
        <dbReference type="EMBL" id="KZW03938.1"/>
    </source>
</evidence>
<evidence type="ECO:0000256" key="1">
    <source>
        <dbReference type="SAM" id="MobiDB-lite"/>
    </source>
</evidence>
<dbReference type="STRING" id="1314781.A0A165QQK5"/>
<proteinExistence type="predicted"/>
<gene>
    <name evidence="2" type="ORF">EXIGLDRAFT_715966</name>
</gene>
<evidence type="ECO:0000313" key="3">
    <source>
        <dbReference type="Proteomes" id="UP000077266"/>
    </source>
</evidence>
<keyword evidence="3" id="KW-1185">Reference proteome</keyword>
<dbReference type="Proteomes" id="UP000077266">
    <property type="component" value="Unassembled WGS sequence"/>
</dbReference>
<accession>A0A165QQK5</accession>